<evidence type="ECO:0000259" key="3">
    <source>
        <dbReference type="Pfam" id="PF00850"/>
    </source>
</evidence>
<comment type="similarity">
    <text evidence="1">Belongs to the histone deacetylase family.</text>
</comment>
<dbReference type="PANTHER" id="PTHR10625:SF10">
    <property type="entry name" value="HISTONE DEACETYLASE HDAC1"/>
    <property type="match status" value="1"/>
</dbReference>
<dbReference type="SUPFAM" id="SSF52768">
    <property type="entry name" value="Arginase/deacetylase"/>
    <property type="match status" value="1"/>
</dbReference>
<evidence type="ECO:0000313" key="5">
    <source>
        <dbReference type="Proteomes" id="UP001499852"/>
    </source>
</evidence>
<dbReference type="InterPro" id="IPR037138">
    <property type="entry name" value="His_deacetylse_dom_sf"/>
</dbReference>
<comment type="caution">
    <text evidence="4">The sequence shown here is derived from an EMBL/GenBank/DDBJ whole genome shotgun (WGS) entry which is preliminary data.</text>
</comment>
<name>A0ABP9NTK7_9BACT</name>
<dbReference type="EMBL" id="BAABIA010000001">
    <property type="protein sequence ID" value="GAA5132750.1"/>
    <property type="molecule type" value="Genomic_DNA"/>
</dbReference>
<dbReference type="Pfam" id="PF00850">
    <property type="entry name" value="Hist_deacetyl"/>
    <property type="match status" value="1"/>
</dbReference>
<dbReference type="CDD" id="cd09992">
    <property type="entry name" value="HDAC_classII"/>
    <property type="match status" value="1"/>
</dbReference>
<keyword evidence="5" id="KW-1185">Reference proteome</keyword>
<dbReference type="InterPro" id="IPR000286">
    <property type="entry name" value="HDACs"/>
</dbReference>
<feature type="domain" description="Histone deacetylase" evidence="3">
    <location>
        <begin position="20"/>
        <end position="310"/>
    </location>
</feature>
<dbReference type="PANTHER" id="PTHR10625">
    <property type="entry name" value="HISTONE DEACETYLASE HDAC1-RELATED"/>
    <property type="match status" value="1"/>
</dbReference>
<dbReference type="InterPro" id="IPR023801">
    <property type="entry name" value="His_deacetylse_dom"/>
</dbReference>
<feature type="region of interest" description="Disordered" evidence="2">
    <location>
        <begin position="1"/>
        <end position="22"/>
    </location>
</feature>
<dbReference type="InterPro" id="IPR023696">
    <property type="entry name" value="Ureohydrolase_dom_sf"/>
</dbReference>
<sequence>MTTGLHLAPLYTDHDPGPGHPESPARYTAILKALGTSGLLPKLASIPSCQAELPEIELCHPRHYIELARDEVAAGLDTLSTGDTQICEKSYTVATHAVGAVLNAVDAVMTGKLSRAFCAVRPPGHHARPAQGMGFCLFNNIAVGARHAQKKHGAAKVAIVDWDVHHGNGTQDIFYDDGSVLFASTHQSPWYPGTGAKEETGAGKGQGTTLNFPFAAGAGMKQIGAAFQDHLLPALARFKPDLIMISAGFDSRVDDPLGHFKLTDDDFAQLTRWLMAAADEHCQGRLISVLEGGYNLTGLASAVTSHVTALI</sequence>
<reference evidence="5" key="1">
    <citation type="journal article" date="2019" name="Int. J. Syst. Evol. Microbiol.">
        <title>The Global Catalogue of Microorganisms (GCM) 10K type strain sequencing project: providing services to taxonomists for standard genome sequencing and annotation.</title>
        <authorList>
            <consortium name="The Broad Institute Genomics Platform"/>
            <consortium name="The Broad Institute Genome Sequencing Center for Infectious Disease"/>
            <person name="Wu L."/>
            <person name="Ma J."/>
        </authorList>
    </citation>
    <scope>NUCLEOTIDE SEQUENCE [LARGE SCALE GENOMIC DNA]</scope>
    <source>
        <strain evidence="5">JCM 18053</strain>
    </source>
</reference>
<dbReference type="PRINTS" id="PR01270">
    <property type="entry name" value="HDASUPER"/>
</dbReference>
<protein>
    <submittedName>
        <fullName evidence="4">Histone deacetylase family protein</fullName>
    </submittedName>
</protein>
<evidence type="ECO:0000256" key="1">
    <source>
        <dbReference type="ARBA" id="ARBA00005947"/>
    </source>
</evidence>
<accession>A0ABP9NTK7</accession>
<organism evidence="4 5">
    <name type="scientific">Prosthecobacter algae</name>
    <dbReference type="NCBI Taxonomy" id="1144682"/>
    <lineage>
        <taxon>Bacteria</taxon>
        <taxon>Pseudomonadati</taxon>
        <taxon>Verrucomicrobiota</taxon>
        <taxon>Verrucomicrobiia</taxon>
        <taxon>Verrucomicrobiales</taxon>
        <taxon>Verrucomicrobiaceae</taxon>
        <taxon>Prosthecobacter</taxon>
    </lineage>
</organism>
<evidence type="ECO:0000313" key="4">
    <source>
        <dbReference type="EMBL" id="GAA5132750.1"/>
    </source>
</evidence>
<dbReference type="Proteomes" id="UP001499852">
    <property type="component" value="Unassembled WGS sequence"/>
</dbReference>
<dbReference type="Gene3D" id="3.40.800.20">
    <property type="entry name" value="Histone deacetylase domain"/>
    <property type="match status" value="1"/>
</dbReference>
<proteinExistence type="inferred from homology"/>
<evidence type="ECO:0000256" key="2">
    <source>
        <dbReference type="SAM" id="MobiDB-lite"/>
    </source>
</evidence>
<gene>
    <name evidence="4" type="ORF">GCM10023213_01380</name>
</gene>
<dbReference type="RefSeq" id="WP_345734444.1">
    <property type="nucleotide sequence ID" value="NZ_BAABIA010000001.1"/>
</dbReference>